<feature type="transmembrane region" description="Helical" evidence="1">
    <location>
        <begin position="160"/>
        <end position="184"/>
    </location>
</feature>
<gene>
    <name evidence="2" type="ORF">CHRIB12_LOCUS19329</name>
</gene>
<dbReference type="EMBL" id="CAGKOT010000053">
    <property type="protein sequence ID" value="CAB5385473.1"/>
    <property type="molecule type" value="Genomic_DNA"/>
</dbReference>
<evidence type="ECO:0000313" key="3">
    <source>
        <dbReference type="Proteomes" id="UP000684084"/>
    </source>
</evidence>
<sequence length="236" mass="27338">MEKIKYKKKHKYSHFCFCLGLRPGVIISSVLWMIEGVILSTLFITSSMKNYKKNKDDIGEVVTSLYYYVAILTKTLSVYFIILFLISIIGLASLLIYKSTPLLRVYSYTSWFFAVFIYFVLAIVSIVAIMVSKNGFIGYCNEVGNNNINYCVNEVMSQSIWLYLIIFFQGSIHVYFSIILQTYVERCEQLEKKKRREASSKRNNLLSSSGTSNVFKIKVDKTYDDRKFLRSCKVAQ</sequence>
<dbReference type="Proteomes" id="UP000684084">
    <property type="component" value="Unassembled WGS sequence"/>
</dbReference>
<feature type="transmembrane region" description="Helical" evidence="1">
    <location>
        <begin position="65"/>
        <end position="96"/>
    </location>
</feature>
<reference evidence="2" key="1">
    <citation type="submission" date="2020-05" db="EMBL/GenBank/DDBJ databases">
        <authorList>
            <person name="Rincon C."/>
            <person name="Sanders R I."/>
            <person name="Robbins C."/>
            <person name="Chaturvedi A."/>
        </authorList>
    </citation>
    <scope>NUCLEOTIDE SEQUENCE</scope>
    <source>
        <strain evidence="2">CHB12</strain>
    </source>
</reference>
<evidence type="ECO:0008006" key="4">
    <source>
        <dbReference type="Google" id="ProtNLM"/>
    </source>
</evidence>
<evidence type="ECO:0000256" key="1">
    <source>
        <dbReference type="SAM" id="Phobius"/>
    </source>
</evidence>
<organism evidence="2 3">
    <name type="scientific">Rhizophagus irregularis</name>
    <dbReference type="NCBI Taxonomy" id="588596"/>
    <lineage>
        <taxon>Eukaryota</taxon>
        <taxon>Fungi</taxon>
        <taxon>Fungi incertae sedis</taxon>
        <taxon>Mucoromycota</taxon>
        <taxon>Glomeromycotina</taxon>
        <taxon>Glomeromycetes</taxon>
        <taxon>Glomerales</taxon>
        <taxon>Glomeraceae</taxon>
        <taxon>Rhizophagus</taxon>
    </lineage>
</organism>
<dbReference type="OrthoDB" id="2393748at2759"/>
<keyword evidence="1" id="KW-0472">Membrane</keyword>
<evidence type="ECO:0000313" key="2">
    <source>
        <dbReference type="EMBL" id="CAB5385473.1"/>
    </source>
</evidence>
<proteinExistence type="predicted"/>
<dbReference type="AlphaFoldDB" id="A0A915ZP96"/>
<keyword evidence="1" id="KW-0812">Transmembrane</keyword>
<name>A0A915ZP96_9GLOM</name>
<dbReference type="VEuPathDB" id="FungiDB:RhiirFUN_002227"/>
<feature type="transmembrane region" description="Helical" evidence="1">
    <location>
        <begin position="108"/>
        <end position="131"/>
    </location>
</feature>
<feature type="transmembrane region" description="Helical" evidence="1">
    <location>
        <begin position="21"/>
        <end position="45"/>
    </location>
</feature>
<keyword evidence="1" id="KW-1133">Transmembrane helix</keyword>
<accession>A0A915ZP96</accession>
<protein>
    <recommendedName>
        <fullName evidence="4">Transmembrane protein</fullName>
    </recommendedName>
</protein>
<comment type="caution">
    <text evidence="2">The sequence shown here is derived from an EMBL/GenBank/DDBJ whole genome shotgun (WGS) entry which is preliminary data.</text>
</comment>